<dbReference type="GO" id="GO:0016740">
    <property type="term" value="F:transferase activity"/>
    <property type="evidence" value="ECO:0007669"/>
    <property type="project" value="UniProtKB-KW"/>
</dbReference>
<dbReference type="PANTHER" id="PTHR43300">
    <property type="entry name" value="ACETYLTRANSFERASE"/>
    <property type="match status" value="1"/>
</dbReference>
<dbReference type="Proteomes" id="UP000317484">
    <property type="component" value="Unassembled WGS sequence"/>
</dbReference>
<reference evidence="1 2" key="1">
    <citation type="submission" date="2017-05" db="EMBL/GenBank/DDBJ databases">
        <authorList>
            <person name="Varghese N."/>
            <person name="Submissions S."/>
        </authorList>
    </citation>
    <scope>NUCLEOTIDE SEQUENCE [LARGE SCALE GENOMIC DNA]</scope>
    <source>
        <strain evidence="1 2">DSM 46834</strain>
    </source>
</reference>
<dbReference type="InterPro" id="IPR050179">
    <property type="entry name" value="Trans_hexapeptide_repeat"/>
</dbReference>
<organism evidence="1 2">
    <name type="scientific">Geodermatophilus aquaeductus</name>
    <dbReference type="NCBI Taxonomy" id="1564161"/>
    <lineage>
        <taxon>Bacteria</taxon>
        <taxon>Bacillati</taxon>
        <taxon>Actinomycetota</taxon>
        <taxon>Actinomycetes</taxon>
        <taxon>Geodermatophilales</taxon>
        <taxon>Geodermatophilaceae</taxon>
        <taxon>Geodermatophilus</taxon>
    </lineage>
</organism>
<name>A0A521FUF7_9ACTN</name>
<proteinExistence type="predicted"/>
<keyword evidence="2" id="KW-1185">Reference proteome</keyword>
<evidence type="ECO:0000313" key="2">
    <source>
        <dbReference type="Proteomes" id="UP000317484"/>
    </source>
</evidence>
<protein>
    <submittedName>
        <fullName evidence="1">Hexapeptide repeat of succinyl-transferase</fullName>
    </submittedName>
</protein>
<gene>
    <name evidence="1" type="ORF">SAMN06273567_11932</name>
</gene>
<dbReference type="Pfam" id="PF14602">
    <property type="entry name" value="Hexapep_2"/>
    <property type="match status" value="2"/>
</dbReference>
<sequence length="183" mass="18713">MHATAVVEDGARIGTGTRVWHHAHVRAGATVGSDCVLGKNVFIDAGAVVGDRCKIQNNVSVYNGVTLGSDVFVGPGTAFTNDLRPRASASEWTVTPTAVRDGASIGANATIVCGNVLGRFSMVAAGAVVTRDVDAHQLVAGNPARPVGWVCACGEVVSRDPARPADLRCPEHRAASSGEGAVT</sequence>
<evidence type="ECO:0000313" key="1">
    <source>
        <dbReference type="EMBL" id="SMO99808.1"/>
    </source>
</evidence>
<dbReference type="AlphaFoldDB" id="A0A521FUF7"/>
<accession>A0A521FUF7</accession>
<dbReference type="Gene3D" id="2.160.10.10">
    <property type="entry name" value="Hexapeptide repeat proteins"/>
    <property type="match status" value="1"/>
</dbReference>
<dbReference type="SUPFAM" id="SSF51161">
    <property type="entry name" value="Trimeric LpxA-like enzymes"/>
    <property type="match status" value="1"/>
</dbReference>
<dbReference type="InterPro" id="IPR001451">
    <property type="entry name" value="Hexapep"/>
</dbReference>
<dbReference type="InterPro" id="IPR011004">
    <property type="entry name" value="Trimer_LpxA-like_sf"/>
</dbReference>
<keyword evidence="1" id="KW-0808">Transferase</keyword>
<dbReference type="PANTHER" id="PTHR43300:SF4">
    <property type="entry name" value="ACYL-[ACYL-CARRIER-PROTEIN]--UDP-N-ACETYLGLUCOSAMINE O-ACYLTRANSFERASE"/>
    <property type="match status" value="1"/>
</dbReference>
<dbReference type="EMBL" id="FXTJ01000019">
    <property type="protein sequence ID" value="SMO99808.1"/>
    <property type="molecule type" value="Genomic_DNA"/>
</dbReference>
<dbReference type="CDD" id="cd03358">
    <property type="entry name" value="LbH_WxcM_N_like"/>
    <property type="match status" value="1"/>
</dbReference>